<accession>A0A9P7K0P5</accession>
<evidence type="ECO:0000256" key="1">
    <source>
        <dbReference type="SAM" id="Phobius"/>
    </source>
</evidence>
<protein>
    <submittedName>
        <fullName evidence="3">Uncharacterized protein</fullName>
    </submittedName>
</protein>
<dbReference type="OrthoDB" id="5392263at2759"/>
<keyword evidence="2" id="KW-0732">Signal</keyword>
<dbReference type="GeneID" id="64697603"/>
<sequence length="570" mass="62815">MRFKLQTGTQICLLLLMHTVQRVAGLNFTQCLIDIVTNANATQSFAGLLDGNGYPVSNVSDATAISYSLCTSVCGTGREPFQWPVFSQDFSTWLLPNLALISQLPFGAQYRLDNLMSAVLTVGSPVLAGYSLFITLLNSRWINRRFNQSVDYPNSDFAVSILSSLQQVPLRLHPGRFPSLIVLPENGCWWKWFSEFVDYTHTWSIASATSVAWVVVAYIMNVINSPADVYTSSHSDGDATGSLWLWLIPIVVGWLQLSPKCDFRRLQAAYSHADKHAHIGPAGAHMGTPSASARRALTITAREKDVMSPDELLTPPVFNYSRSLRWASTADTVFLMFEMASEKAQNRIPVTLGSDWVESDTSDTIHPSNRCGSPRDIVAYCTEPHGVRRSHWAPGVFTRMAIASCASLVLQWGTVGAAFMMAWFTPTTRMGCRSLSYLLFGVTSTLIWMLLLMSSILAHYSAGYSHRRVLSARVALVLSHWLRWAGKALAVANSIWLVLACAFVYSSFYNTCFCNSSVVSRGEAAYNVIIETAAQAAELRVAWIGGLIVACTSSLFFLGLMNLLLDTVLS</sequence>
<name>A0A9P7K0P5_9AGAM</name>
<keyword evidence="1" id="KW-0812">Transmembrane</keyword>
<feature type="transmembrane region" description="Helical" evidence="1">
    <location>
        <begin position="396"/>
        <end position="424"/>
    </location>
</feature>
<evidence type="ECO:0000256" key="2">
    <source>
        <dbReference type="SAM" id="SignalP"/>
    </source>
</evidence>
<feature type="transmembrane region" description="Helical" evidence="1">
    <location>
        <begin position="481"/>
        <end position="505"/>
    </location>
</feature>
<gene>
    <name evidence="3" type="ORF">F5147DRAFT_668337</name>
</gene>
<comment type="caution">
    <text evidence="3">The sequence shown here is derived from an EMBL/GenBank/DDBJ whole genome shotgun (WGS) entry which is preliminary data.</text>
</comment>
<feature type="transmembrane region" description="Helical" evidence="1">
    <location>
        <begin position="541"/>
        <end position="565"/>
    </location>
</feature>
<dbReference type="RefSeq" id="XP_041299233.1">
    <property type="nucleotide sequence ID" value="XM_041435344.1"/>
</dbReference>
<organism evidence="3 4">
    <name type="scientific">Suillus discolor</name>
    <dbReference type="NCBI Taxonomy" id="1912936"/>
    <lineage>
        <taxon>Eukaryota</taxon>
        <taxon>Fungi</taxon>
        <taxon>Dikarya</taxon>
        <taxon>Basidiomycota</taxon>
        <taxon>Agaricomycotina</taxon>
        <taxon>Agaricomycetes</taxon>
        <taxon>Agaricomycetidae</taxon>
        <taxon>Boletales</taxon>
        <taxon>Suillineae</taxon>
        <taxon>Suillaceae</taxon>
        <taxon>Suillus</taxon>
    </lineage>
</organism>
<dbReference type="AlphaFoldDB" id="A0A9P7K0P5"/>
<evidence type="ECO:0000313" key="3">
    <source>
        <dbReference type="EMBL" id="KAG2119124.1"/>
    </source>
</evidence>
<keyword evidence="4" id="KW-1185">Reference proteome</keyword>
<feature type="transmembrane region" description="Helical" evidence="1">
    <location>
        <begin position="199"/>
        <end position="219"/>
    </location>
</feature>
<feature type="transmembrane region" description="Helical" evidence="1">
    <location>
        <begin position="239"/>
        <end position="257"/>
    </location>
</feature>
<feature type="chain" id="PRO_5040374225" evidence="2">
    <location>
        <begin position="26"/>
        <end position="570"/>
    </location>
</feature>
<keyword evidence="1" id="KW-0472">Membrane</keyword>
<dbReference type="EMBL" id="JABBWM010000003">
    <property type="protein sequence ID" value="KAG2119124.1"/>
    <property type="molecule type" value="Genomic_DNA"/>
</dbReference>
<proteinExistence type="predicted"/>
<feature type="transmembrane region" description="Helical" evidence="1">
    <location>
        <begin position="115"/>
        <end position="137"/>
    </location>
</feature>
<feature type="transmembrane region" description="Helical" evidence="1">
    <location>
        <begin position="436"/>
        <end position="460"/>
    </location>
</feature>
<dbReference type="Proteomes" id="UP000823399">
    <property type="component" value="Unassembled WGS sequence"/>
</dbReference>
<keyword evidence="1" id="KW-1133">Transmembrane helix</keyword>
<evidence type="ECO:0000313" key="4">
    <source>
        <dbReference type="Proteomes" id="UP000823399"/>
    </source>
</evidence>
<reference evidence="3" key="1">
    <citation type="journal article" date="2020" name="New Phytol.">
        <title>Comparative genomics reveals dynamic genome evolution in host specialist ectomycorrhizal fungi.</title>
        <authorList>
            <person name="Lofgren L.A."/>
            <person name="Nguyen N.H."/>
            <person name="Vilgalys R."/>
            <person name="Ruytinx J."/>
            <person name="Liao H.L."/>
            <person name="Branco S."/>
            <person name="Kuo A."/>
            <person name="LaButti K."/>
            <person name="Lipzen A."/>
            <person name="Andreopoulos W."/>
            <person name="Pangilinan J."/>
            <person name="Riley R."/>
            <person name="Hundley H."/>
            <person name="Na H."/>
            <person name="Barry K."/>
            <person name="Grigoriev I.V."/>
            <person name="Stajich J.E."/>
            <person name="Kennedy P.G."/>
        </authorList>
    </citation>
    <scope>NUCLEOTIDE SEQUENCE</scope>
    <source>
        <strain evidence="3">FC423</strain>
    </source>
</reference>
<feature type="signal peptide" evidence="2">
    <location>
        <begin position="1"/>
        <end position="25"/>
    </location>
</feature>